<proteinExistence type="predicted"/>
<evidence type="ECO:0000313" key="2">
    <source>
        <dbReference type="EMBL" id="KAJ4449425.1"/>
    </source>
</evidence>
<gene>
    <name evidence="2" type="ORF">ANN_00824</name>
</gene>
<protein>
    <submittedName>
        <fullName evidence="2">Uncharacterized protein</fullName>
    </submittedName>
</protein>
<keyword evidence="3" id="KW-1185">Reference proteome</keyword>
<feature type="region of interest" description="Disordered" evidence="1">
    <location>
        <begin position="77"/>
        <end position="105"/>
    </location>
</feature>
<name>A0ABQ8TRY4_PERAM</name>
<comment type="caution">
    <text evidence="2">The sequence shown here is derived from an EMBL/GenBank/DDBJ whole genome shotgun (WGS) entry which is preliminary data.</text>
</comment>
<evidence type="ECO:0000256" key="1">
    <source>
        <dbReference type="SAM" id="MobiDB-lite"/>
    </source>
</evidence>
<reference evidence="2 3" key="1">
    <citation type="journal article" date="2022" name="Allergy">
        <title>Genome assembly and annotation of Periplaneta americana reveal a comprehensive cockroach allergen profile.</title>
        <authorList>
            <person name="Wang L."/>
            <person name="Xiong Q."/>
            <person name="Saelim N."/>
            <person name="Wang L."/>
            <person name="Nong W."/>
            <person name="Wan A.T."/>
            <person name="Shi M."/>
            <person name="Liu X."/>
            <person name="Cao Q."/>
            <person name="Hui J.H.L."/>
            <person name="Sookrung N."/>
            <person name="Leung T.F."/>
            <person name="Tungtrongchitr A."/>
            <person name="Tsui S.K.W."/>
        </authorList>
    </citation>
    <scope>NUCLEOTIDE SEQUENCE [LARGE SCALE GENOMIC DNA]</scope>
    <source>
        <strain evidence="2">PWHHKU_190912</strain>
    </source>
</reference>
<dbReference type="EMBL" id="JAJSOF020000003">
    <property type="protein sequence ID" value="KAJ4449425.1"/>
    <property type="molecule type" value="Genomic_DNA"/>
</dbReference>
<organism evidence="2 3">
    <name type="scientific">Periplaneta americana</name>
    <name type="common">American cockroach</name>
    <name type="synonym">Blatta americana</name>
    <dbReference type="NCBI Taxonomy" id="6978"/>
    <lineage>
        <taxon>Eukaryota</taxon>
        <taxon>Metazoa</taxon>
        <taxon>Ecdysozoa</taxon>
        <taxon>Arthropoda</taxon>
        <taxon>Hexapoda</taxon>
        <taxon>Insecta</taxon>
        <taxon>Pterygota</taxon>
        <taxon>Neoptera</taxon>
        <taxon>Polyneoptera</taxon>
        <taxon>Dictyoptera</taxon>
        <taxon>Blattodea</taxon>
        <taxon>Blattoidea</taxon>
        <taxon>Blattidae</taxon>
        <taxon>Blattinae</taxon>
        <taxon>Periplaneta</taxon>
    </lineage>
</organism>
<dbReference type="Proteomes" id="UP001148838">
    <property type="component" value="Unassembled WGS sequence"/>
</dbReference>
<accession>A0ABQ8TRY4</accession>
<evidence type="ECO:0000313" key="3">
    <source>
        <dbReference type="Proteomes" id="UP001148838"/>
    </source>
</evidence>
<sequence length="133" mass="15703">MSEDTDCNPSSSQHTNIGNRTVCTEFNQKMTEWRDRFILDVNDEDYGLNVNQWTEFSATAIDLLPGPKHPARKYYQYRKNKSNTDNQKKYKQTTNPERATKRDRLKRREKYVSIYTIPLLQPTEESSEVCPTF</sequence>